<dbReference type="RefSeq" id="WP_208176514.1">
    <property type="nucleotide sequence ID" value="NZ_JAGETZ010000008.1"/>
</dbReference>
<protein>
    <submittedName>
        <fullName evidence="1">Uncharacterized protein</fullName>
    </submittedName>
</protein>
<accession>A0ABS3QHZ8</accession>
<evidence type="ECO:0000313" key="2">
    <source>
        <dbReference type="Proteomes" id="UP000664369"/>
    </source>
</evidence>
<dbReference type="Proteomes" id="UP000664369">
    <property type="component" value="Unassembled WGS sequence"/>
</dbReference>
<reference evidence="1 2" key="1">
    <citation type="submission" date="2021-03" db="EMBL/GenBank/DDBJ databases">
        <authorList>
            <person name="Kim M.K."/>
        </authorList>
    </citation>
    <scope>NUCLEOTIDE SEQUENCE [LARGE SCALE GENOMIC DNA]</scope>
    <source>
        <strain evidence="1 2">BT442</strain>
    </source>
</reference>
<keyword evidence="2" id="KW-1185">Reference proteome</keyword>
<gene>
    <name evidence="1" type="ORF">J4E00_17525</name>
</gene>
<proteinExistence type="predicted"/>
<organism evidence="1 2">
    <name type="scientific">Hymenobacter negativus</name>
    <dbReference type="NCBI Taxonomy" id="2795026"/>
    <lineage>
        <taxon>Bacteria</taxon>
        <taxon>Pseudomonadati</taxon>
        <taxon>Bacteroidota</taxon>
        <taxon>Cytophagia</taxon>
        <taxon>Cytophagales</taxon>
        <taxon>Hymenobacteraceae</taxon>
        <taxon>Hymenobacter</taxon>
    </lineage>
</organism>
<evidence type="ECO:0000313" key="1">
    <source>
        <dbReference type="EMBL" id="MBO2010864.1"/>
    </source>
</evidence>
<comment type="caution">
    <text evidence="1">The sequence shown here is derived from an EMBL/GenBank/DDBJ whole genome shotgun (WGS) entry which is preliminary data.</text>
</comment>
<sequence>MPKKLTQAEFIAKAQAVHGLSKYDYSETVYQGSMQKVKIICPEHGAFEQTPNGHTNGKGCHLCARKHVVQKQTKGLAYFLTKAEAAHGAGVYDYSQVVCAGASQQVKIICPQHGPFNQTLGSHARGHGCPRCGKVERARKAVRDTSEFIAKAQAVHGASRYDYSQTMYSGVNFKVSIRCTSHGVFTQKAKSHLRGDGCAKCGAALRGQSQRLNTDFFIERARATHGDLYDYSLAKYTTSKDRVTIICSVHGTFEQLPYTHILGFGCSKCGFELSANASRYNTKMFIDKAREVHEGKYDYSKSAYVSSQVKLKIICPEHGEFEQVPGNHLQGSGCNKCVRNEWDEVSFLDKCRELWPLFDFSKTKYSGLSNKVVFSCPLHGEVENYAGGLLFSQRGCADCGKSRQPGWSRAAWVSAQQGRVPTLYLVRMWKGEEAFYKVGITYTSVATRFKKIPYNVQLLALYSGNEPGSVYDLEKSIKRQCKDSRYMPKELFGGRHECYSESSQVLPLLPLSTEVFSVPLPVRIML</sequence>
<dbReference type="EMBL" id="JAGETZ010000008">
    <property type="protein sequence ID" value="MBO2010864.1"/>
    <property type="molecule type" value="Genomic_DNA"/>
</dbReference>
<name>A0ABS3QHZ8_9BACT</name>